<reference evidence="2 3" key="1">
    <citation type="submission" date="2022-04" db="EMBL/GenBank/DDBJ databases">
        <title>Mechanism of arsenic methylation and mitigation arsenic toxicity by Bacillus sp. LH14 from an Arsenic-Contaminated Paddy Soil.</title>
        <authorList>
            <person name="Wang D."/>
        </authorList>
    </citation>
    <scope>NUCLEOTIDE SEQUENCE [LARGE SCALE GENOMIC DNA]</scope>
    <source>
        <strain evidence="2 3">LH14</strain>
    </source>
</reference>
<dbReference type="SUPFAM" id="SSF55729">
    <property type="entry name" value="Acyl-CoA N-acyltransferases (Nat)"/>
    <property type="match status" value="1"/>
</dbReference>
<dbReference type="PROSITE" id="PS51186">
    <property type="entry name" value="GNAT"/>
    <property type="match status" value="1"/>
</dbReference>
<evidence type="ECO:0000259" key="1">
    <source>
        <dbReference type="PROSITE" id="PS51186"/>
    </source>
</evidence>
<sequence length="144" mass="16871">MTNISIKLYETKEELRKGFEVLKQLRTHLNEESFFNLYEEMQKQGYQLFGLEDQGVPVAVAGISILTNFYNGRHIFVYDLVTDESKRSNGYGKKLLDFISDFGKRNGCQLVTLQSGVQRLNAHRFYEQKMEYKKLSYSFSKNIE</sequence>
<dbReference type="RefSeq" id="WP_248266410.1">
    <property type="nucleotide sequence ID" value="NZ_CP096034.1"/>
</dbReference>
<keyword evidence="3" id="KW-1185">Reference proteome</keyword>
<dbReference type="EMBL" id="CP096034">
    <property type="protein sequence ID" value="UPM53094.1"/>
    <property type="molecule type" value="Genomic_DNA"/>
</dbReference>
<protein>
    <submittedName>
        <fullName evidence="2">GNAT family N-acetyltransferase</fullName>
    </submittedName>
</protein>
<evidence type="ECO:0000313" key="2">
    <source>
        <dbReference type="EMBL" id="UPM53094.1"/>
    </source>
</evidence>
<dbReference type="Proteomes" id="UP000830639">
    <property type="component" value="Chromosome"/>
</dbReference>
<dbReference type="InterPro" id="IPR000182">
    <property type="entry name" value="GNAT_dom"/>
</dbReference>
<dbReference type="CDD" id="cd04301">
    <property type="entry name" value="NAT_SF"/>
    <property type="match status" value="1"/>
</dbReference>
<evidence type="ECO:0000313" key="3">
    <source>
        <dbReference type="Proteomes" id="UP000830639"/>
    </source>
</evidence>
<dbReference type="Gene3D" id="3.40.630.30">
    <property type="match status" value="1"/>
</dbReference>
<dbReference type="InterPro" id="IPR016181">
    <property type="entry name" value="Acyl_CoA_acyltransferase"/>
</dbReference>
<accession>A0ABY4JJ14</accession>
<proteinExistence type="predicted"/>
<dbReference type="Pfam" id="PF00583">
    <property type="entry name" value="Acetyltransf_1"/>
    <property type="match status" value="1"/>
</dbReference>
<feature type="domain" description="N-acetyltransferase" evidence="1">
    <location>
        <begin position="4"/>
        <end position="144"/>
    </location>
</feature>
<organism evidence="2 3">
    <name type="scientific">Gottfriedia acidiceleris</name>
    <dbReference type="NCBI Taxonomy" id="371036"/>
    <lineage>
        <taxon>Bacteria</taxon>
        <taxon>Bacillati</taxon>
        <taxon>Bacillota</taxon>
        <taxon>Bacilli</taxon>
        <taxon>Bacillales</taxon>
        <taxon>Bacillaceae</taxon>
        <taxon>Gottfriedia</taxon>
    </lineage>
</organism>
<gene>
    <name evidence="2" type="ORF">MY490_14880</name>
</gene>
<name>A0ABY4JJ14_9BACI</name>